<dbReference type="GO" id="GO:0030170">
    <property type="term" value="F:pyridoxal phosphate binding"/>
    <property type="evidence" value="ECO:0007669"/>
    <property type="project" value="InterPro"/>
</dbReference>
<dbReference type="NCBIfam" id="NF006674">
    <property type="entry name" value="PRK09224.1"/>
    <property type="match status" value="1"/>
</dbReference>
<comment type="similarity">
    <text evidence="4 13">Belongs to the serine/threonine dehydratase family.</text>
</comment>
<keyword evidence="11 13" id="KW-0100">Branched-chain amino acid biosynthesis</keyword>
<evidence type="ECO:0000256" key="12">
    <source>
        <dbReference type="ARBA" id="ARBA00025527"/>
    </source>
</evidence>
<dbReference type="GO" id="GO:0003941">
    <property type="term" value="F:L-serine ammonia-lyase activity"/>
    <property type="evidence" value="ECO:0007669"/>
    <property type="project" value="TreeGrafter"/>
</dbReference>
<dbReference type="Gene3D" id="3.40.1020.10">
    <property type="entry name" value="Biosynthetic Threonine Deaminase, Domain 3"/>
    <property type="match status" value="1"/>
</dbReference>
<evidence type="ECO:0000313" key="14">
    <source>
        <dbReference type="EMBL" id="QEE20564.1"/>
    </source>
</evidence>
<dbReference type="InterPro" id="IPR001926">
    <property type="entry name" value="TrpB-like_PALP"/>
</dbReference>
<dbReference type="EC" id="4.3.1.19" evidence="13"/>
<dbReference type="FunFam" id="3.40.50.1100:FF:000008">
    <property type="entry name" value="L-threonine dehydratase"/>
    <property type="match status" value="1"/>
</dbReference>
<keyword evidence="10 13" id="KW-0456">Lyase</keyword>
<dbReference type="AlphaFoldDB" id="A0A5B9DQC0"/>
<sequence length="504" mass="54857">MQDYVRRILNSAVYEAAIETPLERLGALSDRLGREVLLKREDLQPVFSFKLRGAYNKLAKLTEDERRRGVICASAGNHAQGVAYSARRMGIRAVIVMPTTTPSIKVEAVRRLGGEAVIAGDTFDDARLHSLALCEAQNLVFVHPYDDPEVIAGQGTIGMELLRQHAGPIGAIYVPIGGGGLAAGIAAYVKFLRPEIRVIGVEPEDAASMRAALVAGRPVPLNEVGIFADGVAVRQAGDETFRLCSELLDGVVTVSTDEICAAIKDIFDHTRAIAEPAGAVSLAGLRKHAGELDRPGAVIAIASGANMNFDRLRHVAERAEIGERSEALLGVTIPEKPGAYRGFIRLLGDRAITEFNYRIAPGASAQIFVGVRLKRGEAEKQEIITLLRESGHAVVDMTDNELAKLHVRYMVGGRVEGLSGEMLYRFEFPERPGALLRFLEGLRSDWNISLFHYRNHGSDFGRVLAGIQVPPDERVAFDAFLDDLGYAHWDETANPAYAMFLGTH</sequence>
<dbReference type="CDD" id="cd01562">
    <property type="entry name" value="Thr-dehyd"/>
    <property type="match status" value="1"/>
</dbReference>
<dbReference type="FunFam" id="3.40.1020.10:FF:000001">
    <property type="entry name" value="L-threonine dehydratase"/>
    <property type="match status" value="1"/>
</dbReference>
<reference evidence="14 15" key="1">
    <citation type="journal article" date="2015" name="Int. J. Syst. Evol. Microbiol.">
        <title>Youhaiella tibetensis gen. nov., sp. nov., isolated from subsurface sediment.</title>
        <authorList>
            <person name="Wang Y.X."/>
            <person name="Huang F.Q."/>
            <person name="Nogi Y."/>
            <person name="Pang S.J."/>
            <person name="Wang P.K."/>
            <person name="Lv J."/>
        </authorList>
    </citation>
    <scope>NUCLEOTIDE SEQUENCE [LARGE SCALE GENOMIC DNA]</scope>
    <source>
        <strain evidence="15">fig4</strain>
    </source>
</reference>
<evidence type="ECO:0000256" key="8">
    <source>
        <dbReference type="ARBA" id="ARBA00022737"/>
    </source>
</evidence>
<evidence type="ECO:0000256" key="6">
    <source>
        <dbReference type="ARBA" id="ARBA00022605"/>
    </source>
</evidence>
<dbReference type="PANTHER" id="PTHR48078">
    <property type="entry name" value="THREONINE DEHYDRATASE, MITOCHONDRIAL-RELATED"/>
    <property type="match status" value="1"/>
</dbReference>
<accession>A0A5B9DQC0</accession>
<dbReference type="CDD" id="cd04906">
    <property type="entry name" value="ACT_ThrD-I_1"/>
    <property type="match status" value="1"/>
</dbReference>
<dbReference type="EMBL" id="CP041690">
    <property type="protein sequence ID" value="QEE20564.1"/>
    <property type="molecule type" value="Genomic_DNA"/>
</dbReference>
<dbReference type="GO" id="GO:0006567">
    <property type="term" value="P:L-threonine catabolic process"/>
    <property type="evidence" value="ECO:0007669"/>
    <property type="project" value="TreeGrafter"/>
</dbReference>
<keyword evidence="8" id="KW-0677">Repeat</keyword>
<dbReference type="GO" id="GO:0004794">
    <property type="term" value="F:threonine deaminase activity"/>
    <property type="evidence" value="ECO:0007669"/>
    <property type="project" value="UniProtKB-UniRule"/>
</dbReference>
<dbReference type="Pfam" id="PF00585">
    <property type="entry name" value="Thr_dehydrat_C"/>
    <property type="match status" value="2"/>
</dbReference>
<dbReference type="InterPro" id="IPR000634">
    <property type="entry name" value="Ser/Thr_deHydtase_PyrdxlP-BS"/>
</dbReference>
<comment type="cofactor">
    <cofactor evidence="2 13">
        <name>pyridoxal 5'-phosphate</name>
        <dbReference type="ChEBI" id="CHEBI:597326"/>
    </cofactor>
</comment>
<dbReference type="Gene3D" id="3.40.50.1100">
    <property type="match status" value="2"/>
</dbReference>
<keyword evidence="9 13" id="KW-0663">Pyridoxal phosphate</keyword>
<dbReference type="InterPro" id="IPR045865">
    <property type="entry name" value="ACT-like_dom_sf"/>
</dbReference>
<dbReference type="OrthoDB" id="9811476at2"/>
<dbReference type="InterPro" id="IPR005787">
    <property type="entry name" value="Thr_deHydtase_biosynth"/>
</dbReference>
<comment type="subunit">
    <text evidence="5 13">Homotetramer.</text>
</comment>
<dbReference type="SUPFAM" id="SSF53686">
    <property type="entry name" value="Tryptophan synthase beta subunit-like PLP-dependent enzymes"/>
    <property type="match status" value="1"/>
</dbReference>
<comment type="pathway">
    <text evidence="3 13">Amino-acid biosynthesis; L-isoleucine biosynthesis; 2-oxobutanoate from L-threonine: step 1/1.</text>
</comment>
<dbReference type="PROSITE" id="PS51672">
    <property type="entry name" value="ACT_LIKE"/>
    <property type="match status" value="2"/>
</dbReference>
<dbReference type="PROSITE" id="PS00165">
    <property type="entry name" value="DEHYDRATASE_SER_THR"/>
    <property type="match status" value="1"/>
</dbReference>
<evidence type="ECO:0000256" key="2">
    <source>
        <dbReference type="ARBA" id="ARBA00001933"/>
    </source>
</evidence>
<keyword evidence="6 13" id="KW-0028">Amino-acid biosynthesis</keyword>
<dbReference type="InterPro" id="IPR001721">
    <property type="entry name" value="TD_ACT-like"/>
</dbReference>
<dbReference type="CDD" id="cd04907">
    <property type="entry name" value="ACT_ThrD-I_2"/>
    <property type="match status" value="1"/>
</dbReference>
<evidence type="ECO:0000256" key="1">
    <source>
        <dbReference type="ARBA" id="ARBA00001274"/>
    </source>
</evidence>
<dbReference type="UniPathway" id="UPA00047">
    <property type="reaction ID" value="UER00054"/>
</dbReference>
<evidence type="ECO:0000256" key="10">
    <source>
        <dbReference type="ARBA" id="ARBA00023239"/>
    </source>
</evidence>
<dbReference type="KEGG" id="yti:FNA67_10445"/>
<dbReference type="Pfam" id="PF00291">
    <property type="entry name" value="PALP"/>
    <property type="match status" value="1"/>
</dbReference>
<dbReference type="GO" id="GO:0009097">
    <property type="term" value="P:isoleucine biosynthetic process"/>
    <property type="evidence" value="ECO:0007669"/>
    <property type="project" value="UniProtKB-UniRule"/>
</dbReference>
<keyword evidence="7 13" id="KW-0412">Isoleucine biosynthesis</keyword>
<evidence type="ECO:0000256" key="11">
    <source>
        <dbReference type="ARBA" id="ARBA00023304"/>
    </source>
</evidence>
<comment type="function">
    <text evidence="12 13">Catalyzes the anaerobic formation of alpha-ketobutyrate and ammonia from threonine in a two-step reaction. The first step involved a dehydration of threonine and a production of enamine intermediates (aminocrotonate), which tautomerizes to its imine form (iminobutyrate). Both intermediates are unstable and short-lived. The second step is the nonenzymatic hydrolysis of the enamine/imine intermediates to form 2-ketobutyrate and free ammonia. In the low water environment of the cell, the second step is accelerated by RidA.</text>
</comment>
<evidence type="ECO:0000256" key="9">
    <source>
        <dbReference type="ARBA" id="ARBA00022898"/>
    </source>
</evidence>
<dbReference type="PANTHER" id="PTHR48078:SF11">
    <property type="entry name" value="THREONINE DEHYDRATASE, MITOCHONDRIAL"/>
    <property type="match status" value="1"/>
</dbReference>
<evidence type="ECO:0000256" key="7">
    <source>
        <dbReference type="ARBA" id="ARBA00022624"/>
    </source>
</evidence>
<evidence type="ECO:0000256" key="4">
    <source>
        <dbReference type="ARBA" id="ARBA00010869"/>
    </source>
</evidence>
<dbReference type="InterPro" id="IPR036052">
    <property type="entry name" value="TrpB-like_PALP_sf"/>
</dbReference>
<dbReference type="InterPro" id="IPR050147">
    <property type="entry name" value="Ser/Thr_Dehydratase"/>
</dbReference>
<proteinExistence type="inferred from homology"/>
<organism evidence="14 15">
    <name type="scientific">Paradevosia tibetensis</name>
    <dbReference type="NCBI Taxonomy" id="1447062"/>
    <lineage>
        <taxon>Bacteria</taxon>
        <taxon>Pseudomonadati</taxon>
        <taxon>Pseudomonadota</taxon>
        <taxon>Alphaproteobacteria</taxon>
        <taxon>Hyphomicrobiales</taxon>
        <taxon>Devosiaceae</taxon>
        <taxon>Paradevosia</taxon>
    </lineage>
</organism>
<dbReference type="InterPro" id="IPR038110">
    <property type="entry name" value="TD_ACT-like_sf"/>
</dbReference>
<gene>
    <name evidence="13 14" type="primary">ilvA</name>
    <name evidence="14" type="ORF">FNA67_10445</name>
</gene>
<evidence type="ECO:0000313" key="15">
    <source>
        <dbReference type="Proteomes" id="UP000321062"/>
    </source>
</evidence>
<evidence type="ECO:0000256" key="3">
    <source>
        <dbReference type="ARBA" id="ARBA00004810"/>
    </source>
</evidence>
<keyword evidence="15" id="KW-1185">Reference proteome</keyword>
<dbReference type="Proteomes" id="UP000321062">
    <property type="component" value="Chromosome"/>
</dbReference>
<protein>
    <recommendedName>
        <fullName evidence="13">L-threonine dehydratase</fullName>
        <ecNumber evidence="13">4.3.1.19</ecNumber>
    </recommendedName>
    <alternativeName>
        <fullName evidence="13">Threonine deaminase</fullName>
    </alternativeName>
</protein>
<name>A0A5B9DQC0_9HYPH</name>
<evidence type="ECO:0000256" key="13">
    <source>
        <dbReference type="RuleBase" id="RU362012"/>
    </source>
</evidence>
<dbReference type="SUPFAM" id="SSF55021">
    <property type="entry name" value="ACT-like"/>
    <property type="match status" value="1"/>
</dbReference>
<evidence type="ECO:0000256" key="5">
    <source>
        <dbReference type="ARBA" id="ARBA00011881"/>
    </source>
</evidence>
<dbReference type="GO" id="GO:0006565">
    <property type="term" value="P:L-serine catabolic process"/>
    <property type="evidence" value="ECO:0007669"/>
    <property type="project" value="TreeGrafter"/>
</dbReference>
<dbReference type="NCBIfam" id="TIGR01124">
    <property type="entry name" value="ilvA_2Cterm"/>
    <property type="match status" value="1"/>
</dbReference>
<dbReference type="RefSeq" id="WP_049705058.1">
    <property type="nucleotide sequence ID" value="NZ_BMFM01000001.1"/>
</dbReference>
<comment type="catalytic activity">
    <reaction evidence="1 13">
        <text>L-threonine = 2-oxobutanoate + NH4(+)</text>
        <dbReference type="Rhea" id="RHEA:22108"/>
        <dbReference type="ChEBI" id="CHEBI:16763"/>
        <dbReference type="ChEBI" id="CHEBI:28938"/>
        <dbReference type="ChEBI" id="CHEBI:57926"/>
        <dbReference type="EC" id="4.3.1.19"/>
    </reaction>
</comment>